<gene>
    <name evidence="2" type="ORF">HF295_08210</name>
</gene>
<protein>
    <recommendedName>
        <fullName evidence="4">ABC transporter substrate-binding protein</fullName>
    </recommendedName>
</protein>
<accession>A0A7L6N8I9</accession>
<evidence type="ECO:0008006" key="4">
    <source>
        <dbReference type="Google" id="ProtNLM"/>
    </source>
</evidence>
<dbReference type="KEGG" id="tbk:HF295_08210"/>
<feature type="chain" id="PRO_5029853543" description="ABC transporter substrate-binding protein" evidence="1">
    <location>
        <begin position="23"/>
        <end position="310"/>
    </location>
</feature>
<feature type="signal peptide" evidence="1">
    <location>
        <begin position="1"/>
        <end position="22"/>
    </location>
</feature>
<evidence type="ECO:0000313" key="3">
    <source>
        <dbReference type="Proteomes" id="UP000512167"/>
    </source>
</evidence>
<dbReference type="PIRSF" id="PIRSF027386">
    <property type="entry name" value="UCP027386_ABC_sbc_TM0202"/>
    <property type="match status" value="1"/>
</dbReference>
<organism evidence="2 3">
    <name type="scientific">Hujiaoplasma nucleasis</name>
    <dbReference type="NCBI Taxonomy" id="2725268"/>
    <lineage>
        <taxon>Bacteria</taxon>
        <taxon>Bacillati</taxon>
        <taxon>Mycoplasmatota</taxon>
        <taxon>Mollicutes</taxon>
        <taxon>Candidatus Izemoplasmatales</taxon>
        <taxon>Hujiaoplasmataceae</taxon>
        <taxon>Hujiaoplasma</taxon>
    </lineage>
</organism>
<dbReference type="EMBL" id="CP051151">
    <property type="protein sequence ID" value="QLY40839.1"/>
    <property type="molecule type" value="Genomic_DNA"/>
</dbReference>
<dbReference type="Gene3D" id="3.40.190.10">
    <property type="entry name" value="Periplasmic binding protein-like II"/>
    <property type="match status" value="2"/>
</dbReference>
<sequence>MKKFTIFLTLILLGLLSCTNSDTPKESMTVLVPNGTPSIAQAYIEHEESSSYIIDRVSGPQSLVAAFTSQSHDIIIAPVNLGANLYQKGIDYQLVGVLTWSNLQVISRFEINDLLTLSGKNIIAYGQGSTPEMIIDFLISQYNFQDEPIISYQASSVQEAYTFFLQDEESIAIVSEPISSQAKTMIDDLYVLDLAAIWTEQTKLDLFPQAGVFVKKSLETSKVLQYIEDIEIATNKANDNPSLIANYCESLDYPFEKIVIESSIKLSQIDFQSHLHSRDIINEYLNLIIDFKSELIGNQLPDNDFYYPLS</sequence>
<reference evidence="2 3" key="1">
    <citation type="submission" date="2020-04" db="EMBL/GenBank/DDBJ databases">
        <authorList>
            <person name="Zheng R.K."/>
            <person name="Sun C.M."/>
        </authorList>
    </citation>
    <scope>NUCLEOTIDE SEQUENCE [LARGE SCALE GENOMIC DNA]</scope>
    <source>
        <strain evidence="3">zrk29</strain>
    </source>
</reference>
<dbReference type="SUPFAM" id="SSF53850">
    <property type="entry name" value="Periplasmic binding protein-like II"/>
    <property type="match status" value="1"/>
</dbReference>
<proteinExistence type="predicted"/>
<name>A0A7L6N8I9_9MOLU</name>
<dbReference type="Proteomes" id="UP000512167">
    <property type="component" value="Chromosome"/>
</dbReference>
<dbReference type="InterPro" id="IPR027024">
    <property type="entry name" value="UCP027386_ABC_sbc_TM0202"/>
</dbReference>
<dbReference type="PROSITE" id="PS51257">
    <property type="entry name" value="PROKAR_LIPOPROTEIN"/>
    <property type="match status" value="1"/>
</dbReference>
<dbReference type="AlphaFoldDB" id="A0A7L6N8I9"/>
<keyword evidence="1" id="KW-0732">Signal</keyword>
<evidence type="ECO:0000256" key="1">
    <source>
        <dbReference type="SAM" id="SignalP"/>
    </source>
</evidence>
<keyword evidence="3" id="KW-1185">Reference proteome</keyword>
<dbReference type="RefSeq" id="WP_312031689.1">
    <property type="nucleotide sequence ID" value="NZ_CP051151.1"/>
</dbReference>
<evidence type="ECO:0000313" key="2">
    <source>
        <dbReference type="EMBL" id="QLY40839.1"/>
    </source>
</evidence>